<evidence type="ECO:0000259" key="1">
    <source>
        <dbReference type="Pfam" id="PF14065"/>
    </source>
</evidence>
<proteinExistence type="predicted"/>
<keyword evidence="3" id="KW-1185">Reference proteome</keyword>
<dbReference type="RefSeq" id="WP_131913198.1">
    <property type="nucleotide sequence ID" value="NZ_OU594967.1"/>
</dbReference>
<protein>
    <submittedName>
        <fullName evidence="2">Uncharacterized protein DUF4255</fullName>
    </submittedName>
</protein>
<dbReference type="Proteomes" id="UP000295565">
    <property type="component" value="Unassembled WGS sequence"/>
</dbReference>
<reference evidence="2 3" key="1">
    <citation type="submission" date="2019-03" db="EMBL/GenBank/DDBJ databases">
        <title>Genomic Encyclopedia of Type Strains, Phase IV (KMG-IV): sequencing the most valuable type-strain genomes for metagenomic binning, comparative biology and taxonomic classification.</title>
        <authorList>
            <person name="Goeker M."/>
        </authorList>
    </citation>
    <scope>NUCLEOTIDE SEQUENCE [LARGE SCALE GENOMIC DNA]</scope>
    <source>
        <strain evidence="2 3">DSM 18577</strain>
    </source>
</reference>
<organism evidence="2 3">
    <name type="scientific">Celerinatantimonas diazotrophica</name>
    <dbReference type="NCBI Taxonomy" id="412034"/>
    <lineage>
        <taxon>Bacteria</taxon>
        <taxon>Pseudomonadati</taxon>
        <taxon>Pseudomonadota</taxon>
        <taxon>Gammaproteobacteria</taxon>
        <taxon>Celerinatantimonadaceae</taxon>
        <taxon>Celerinatantimonas</taxon>
    </lineage>
</organism>
<feature type="domain" description="Pvc16 N-terminal" evidence="1">
    <location>
        <begin position="9"/>
        <end position="180"/>
    </location>
</feature>
<gene>
    <name evidence="2" type="ORF">EV690_2398</name>
</gene>
<dbReference type="OrthoDB" id="7560784at2"/>
<accession>A0A4R1J9S4</accession>
<comment type="caution">
    <text evidence="2">The sequence shown here is derived from an EMBL/GenBank/DDBJ whole genome shotgun (WGS) entry which is preliminary data.</text>
</comment>
<evidence type="ECO:0000313" key="3">
    <source>
        <dbReference type="Proteomes" id="UP000295565"/>
    </source>
</evidence>
<dbReference type="AlphaFoldDB" id="A0A4R1J9S4"/>
<name>A0A4R1J9S4_9GAMM</name>
<evidence type="ECO:0000313" key="2">
    <source>
        <dbReference type="EMBL" id="TCK47376.1"/>
    </source>
</evidence>
<dbReference type="InterPro" id="IPR025351">
    <property type="entry name" value="Pvc16_N"/>
</dbReference>
<dbReference type="Pfam" id="PF14065">
    <property type="entry name" value="Pvc16_N"/>
    <property type="match status" value="1"/>
</dbReference>
<sequence>MIDQAMIIVREGLRQFLRLKLNLDQVTEKVVLTSIINQQGEMTIPNNALGITLYRVVEDRVSETEYRTSFQDSSSSNKRPPVILSLEFIITANFTEYTEGLKYLSAAIAFFQSQNYFDQTSNPLMPKEMAPFSVALLTQDTSEHNHTWSLFGSRYMPSVIYRLRSVPIQEDSITSIDDIVEQVDIQVLNQQGNIS</sequence>
<dbReference type="EMBL" id="SMGD01000014">
    <property type="protein sequence ID" value="TCK47376.1"/>
    <property type="molecule type" value="Genomic_DNA"/>
</dbReference>